<accession>A0A0L0NQJ6</accession>
<evidence type="ECO:0000313" key="2">
    <source>
        <dbReference type="EMBL" id="KND96294.1"/>
    </source>
</evidence>
<comment type="caution">
    <text evidence="2">The sequence shown here is derived from an EMBL/GenBank/DDBJ whole genome shotgun (WGS) entry which is preliminary data.</text>
</comment>
<name>A0A0L0NQJ6_CANAR</name>
<dbReference type="AlphaFoldDB" id="A0A0L0NQJ6"/>
<evidence type="ECO:0000313" key="3">
    <source>
        <dbReference type="Proteomes" id="UP000037122"/>
    </source>
</evidence>
<proteinExistence type="predicted"/>
<keyword evidence="1" id="KW-1133">Transmembrane helix</keyword>
<protein>
    <submittedName>
        <fullName evidence="2">Uncharacterized protein</fullName>
    </submittedName>
</protein>
<evidence type="ECO:0000256" key="1">
    <source>
        <dbReference type="SAM" id="Phobius"/>
    </source>
</evidence>
<dbReference type="VEuPathDB" id="FungiDB:QG37_07423"/>
<feature type="transmembrane region" description="Helical" evidence="1">
    <location>
        <begin position="23"/>
        <end position="44"/>
    </location>
</feature>
<gene>
    <name evidence="2" type="ORF">QG37_07423</name>
</gene>
<organism evidence="2 3">
    <name type="scientific">Candidozyma auris</name>
    <name type="common">Yeast</name>
    <name type="synonym">Candida auris</name>
    <dbReference type="NCBI Taxonomy" id="498019"/>
    <lineage>
        <taxon>Eukaryota</taxon>
        <taxon>Fungi</taxon>
        <taxon>Dikarya</taxon>
        <taxon>Ascomycota</taxon>
        <taxon>Saccharomycotina</taxon>
        <taxon>Pichiomycetes</taxon>
        <taxon>Metschnikowiaceae</taxon>
        <taxon>Candidozyma</taxon>
    </lineage>
</organism>
<reference evidence="3" key="1">
    <citation type="journal article" date="2015" name="BMC Genomics">
        <title>Draft genome of a commonly misdiagnosed multidrug resistant pathogen Candida auris.</title>
        <authorList>
            <person name="Chatterjee S."/>
            <person name="Alampalli S.V."/>
            <person name="Nageshan R.K."/>
            <person name="Chettiar S.T."/>
            <person name="Joshi S."/>
            <person name="Tatu U.S."/>
        </authorList>
    </citation>
    <scope>NUCLEOTIDE SEQUENCE [LARGE SCALE GENOMIC DNA]</scope>
    <source>
        <strain evidence="3">6684</strain>
    </source>
</reference>
<keyword evidence="1" id="KW-0812">Transmembrane</keyword>
<keyword evidence="1" id="KW-0472">Membrane</keyword>
<dbReference type="Proteomes" id="UP000037122">
    <property type="component" value="Unassembled WGS sequence"/>
</dbReference>
<dbReference type="EMBL" id="LGST01000057">
    <property type="protein sequence ID" value="KND96294.1"/>
    <property type="molecule type" value="Genomic_DNA"/>
</dbReference>
<sequence length="87" mass="9845">MRLDEKVQEKPTPEGSSLLLHEAVLVLFFFFFFFYPILCAFVAWKIGHPLARVVFLPALGRIVSQPFSIHPTDPGTREGINVGTTRE</sequence>